<dbReference type="InParanoid" id="A0A7R8V1G9"/>
<evidence type="ECO:0000313" key="2">
    <source>
        <dbReference type="Proteomes" id="UP000594454"/>
    </source>
</evidence>
<evidence type="ECO:0000313" key="1">
    <source>
        <dbReference type="EMBL" id="CAD7091100.1"/>
    </source>
</evidence>
<protein>
    <submittedName>
        <fullName evidence="1">Uncharacterized protein</fullName>
    </submittedName>
</protein>
<dbReference type="Proteomes" id="UP000594454">
    <property type="component" value="Chromosome 5"/>
</dbReference>
<organism evidence="1 2">
    <name type="scientific">Hermetia illucens</name>
    <name type="common">Black soldier fly</name>
    <dbReference type="NCBI Taxonomy" id="343691"/>
    <lineage>
        <taxon>Eukaryota</taxon>
        <taxon>Metazoa</taxon>
        <taxon>Ecdysozoa</taxon>
        <taxon>Arthropoda</taxon>
        <taxon>Hexapoda</taxon>
        <taxon>Insecta</taxon>
        <taxon>Pterygota</taxon>
        <taxon>Neoptera</taxon>
        <taxon>Endopterygota</taxon>
        <taxon>Diptera</taxon>
        <taxon>Brachycera</taxon>
        <taxon>Stratiomyomorpha</taxon>
        <taxon>Stratiomyidae</taxon>
        <taxon>Hermetiinae</taxon>
        <taxon>Hermetia</taxon>
    </lineage>
</organism>
<dbReference type="AlphaFoldDB" id="A0A7R8V1G9"/>
<reference evidence="1 2" key="1">
    <citation type="submission" date="2020-11" db="EMBL/GenBank/DDBJ databases">
        <authorList>
            <person name="Wallbank WR R."/>
            <person name="Pardo Diaz C."/>
            <person name="Kozak K."/>
            <person name="Martin S."/>
            <person name="Jiggins C."/>
            <person name="Moest M."/>
            <person name="Warren A I."/>
            <person name="Generalovic N T."/>
            <person name="Byers J.R.P. K."/>
            <person name="Montejo-Kovacevich G."/>
            <person name="Yen C E."/>
        </authorList>
    </citation>
    <scope>NUCLEOTIDE SEQUENCE [LARGE SCALE GENOMIC DNA]</scope>
</reference>
<accession>A0A7R8V1G9</accession>
<keyword evidence="2" id="KW-1185">Reference proteome</keyword>
<gene>
    <name evidence="1" type="ORF">HERILL_LOCUS13540</name>
</gene>
<sequence length="79" mass="9217">MLIASKENKEEVKQEILSELANETRKGGRFSAAFQFRGVSCSSFDRLQTLSRASYPGYLLIKPYLHTHLVIINYRYRKF</sequence>
<dbReference type="EMBL" id="LR899013">
    <property type="protein sequence ID" value="CAD7091100.1"/>
    <property type="molecule type" value="Genomic_DNA"/>
</dbReference>
<name>A0A7R8V1G9_HERIL</name>
<proteinExistence type="predicted"/>